<gene>
    <name evidence="1" type="ORF">OS493_038475</name>
</gene>
<comment type="caution">
    <text evidence="1">The sequence shown here is derived from an EMBL/GenBank/DDBJ whole genome shotgun (WGS) entry which is preliminary data.</text>
</comment>
<protein>
    <submittedName>
        <fullName evidence="1">Uncharacterized protein</fullName>
    </submittedName>
</protein>
<accession>A0A9W9YIX8</accession>
<sequence>MYGIVVSVRLRRQSKETVMFVKHRPDDIQNFDNKLCPKEQYALKYSLPHHATNIISTASIIRGTGEENGIDKFRLAKACR</sequence>
<reference evidence="1" key="1">
    <citation type="submission" date="2023-01" db="EMBL/GenBank/DDBJ databases">
        <title>Genome assembly of the deep-sea coral Lophelia pertusa.</title>
        <authorList>
            <person name="Herrera S."/>
            <person name="Cordes E."/>
        </authorList>
    </citation>
    <scope>NUCLEOTIDE SEQUENCE</scope>
    <source>
        <strain evidence="1">USNM1676648</strain>
        <tissue evidence="1">Polyp</tissue>
    </source>
</reference>
<name>A0A9W9YIX8_9CNID</name>
<organism evidence="1 2">
    <name type="scientific">Desmophyllum pertusum</name>
    <dbReference type="NCBI Taxonomy" id="174260"/>
    <lineage>
        <taxon>Eukaryota</taxon>
        <taxon>Metazoa</taxon>
        <taxon>Cnidaria</taxon>
        <taxon>Anthozoa</taxon>
        <taxon>Hexacorallia</taxon>
        <taxon>Scleractinia</taxon>
        <taxon>Caryophylliina</taxon>
        <taxon>Caryophylliidae</taxon>
        <taxon>Desmophyllum</taxon>
    </lineage>
</organism>
<proteinExistence type="predicted"/>
<dbReference type="EMBL" id="MU827400">
    <property type="protein sequence ID" value="KAJ7350097.1"/>
    <property type="molecule type" value="Genomic_DNA"/>
</dbReference>
<evidence type="ECO:0000313" key="2">
    <source>
        <dbReference type="Proteomes" id="UP001163046"/>
    </source>
</evidence>
<evidence type="ECO:0000313" key="1">
    <source>
        <dbReference type="EMBL" id="KAJ7350097.1"/>
    </source>
</evidence>
<keyword evidence="2" id="KW-1185">Reference proteome</keyword>
<dbReference type="AlphaFoldDB" id="A0A9W9YIX8"/>
<dbReference type="Proteomes" id="UP001163046">
    <property type="component" value="Unassembled WGS sequence"/>
</dbReference>